<dbReference type="Gene3D" id="1.10.10.10">
    <property type="entry name" value="Winged helix-like DNA-binding domain superfamily/Winged helix DNA-binding domain"/>
    <property type="match status" value="1"/>
</dbReference>
<dbReference type="PANTHER" id="PTHR30126:SF40">
    <property type="entry name" value="HTH-TYPE TRANSCRIPTIONAL REGULATOR GLTR"/>
    <property type="match status" value="1"/>
</dbReference>
<dbReference type="PANTHER" id="PTHR30126">
    <property type="entry name" value="HTH-TYPE TRANSCRIPTIONAL REGULATOR"/>
    <property type="match status" value="1"/>
</dbReference>
<dbReference type="GO" id="GO:0003700">
    <property type="term" value="F:DNA-binding transcription factor activity"/>
    <property type="evidence" value="ECO:0007669"/>
    <property type="project" value="InterPro"/>
</dbReference>
<keyword evidence="2" id="KW-0805">Transcription regulation</keyword>
<feature type="domain" description="HTH lysR-type" evidence="5">
    <location>
        <begin position="3"/>
        <end position="60"/>
    </location>
</feature>
<dbReference type="InterPro" id="IPR000847">
    <property type="entry name" value="LysR_HTH_N"/>
</dbReference>
<evidence type="ECO:0000256" key="1">
    <source>
        <dbReference type="ARBA" id="ARBA00009437"/>
    </source>
</evidence>
<dbReference type="InterPro" id="IPR036390">
    <property type="entry name" value="WH_DNA-bd_sf"/>
</dbReference>
<evidence type="ECO:0000256" key="3">
    <source>
        <dbReference type="ARBA" id="ARBA00023125"/>
    </source>
</evidence>
<dbReference type="InterPro" id="IPR005119">
    <property type="entry name" value="LysR_subst-bd"/>
</dbReference>
<name>A0A832ZLM5_9EURY</name>
<evidence type="ECO:0000256" key="2">
    <source>
        <dbReference type="ARBA" id="ARBA00023015"/>
    </source>
</evidence>
<dbReference type="GO" id="GO:0000976">
    <property type="term" value="F:transcription cis-regulatory region binding"/>
    <property type="evidence" value="ECO:0007669"/>
    <property type="project" value="TreeGrafter"/>
</dbReference>
<evidence type="ECO:0000313" key="8">
    <source>
        <dbReference type="Proteomes" id="UP000618343"/>
    </source>
</evidence>
<comment type="similarity">
    <text evidence="1">Belongs to the LysR transcriptional regulatory family.</text>
</comment>
<dbReference type="Proteomes" id="UP000643554">
    <property type="component" value="Unassembled WGS sequence"/>
</dbReference>
<dbReference type="SUPFAM" id="SSF46785">
    <property type="entry name" value="Winged helix' DNA-binding domain"/>
    <property type="match status" value="1"/>
</dbReference>
<reference evidence="7" key="1">
    <citation type="journal article" date="2020" name="ISME J.">
        <title>Gammaproteobacteria mediating utilization of methyl-, sulfur- and petroleum organic compounds in deep ocean hydrothermal plumes.</title>
        <authorList>
            <person name="Zhou Z."/>
            <person name="Liu Y."/>
            <person name="Pan J."/>
            <person name="Cron B.R."/>
            <person name="Toner B.M."/>
            <person name="Anantharaman K."/>
            <person name="Breier J.A."/>
            <person name="Dick G.J."/>
            <person name="Li M."/>
        </authorList>
    </citation>
    <scope>NUCLEOTIDE SEQUENCE</scope>
    <source>
        <strain evidence="6">SZUA-1453</strain>
        <strain evidence="7">SZUA-1471</strain>
    </source>
</reference>
<dbReference type="AlphaFoldDB" id="A0A832ZLM5"/>
<dbReference type="EMBL" id="DQUO01000066">
    <property type="protein sequence ID" value="HIP91736.1"/>
    <property type="molecule type" value="Genomic_DNA"/>
</dbReference>
<dbReference type="PRINTS" id="PR00039">
    <property type="entry name" value="HTHLYSR"/>
</dbReference>
<gene>
    <name evidence="6" type="ORF">EYH15_04305</name>
    <name evidence="7" type="ORF">EYH21_05505</name>
</gene>
<dbReference type="InterPro" id="IPR036388">
    <property type="entry name" value="WH-like_DNA-bd_sf"/>
</dbReference>
<sequence>MDPKISYFKTFLITAKTKSFSKAAKELGITQGTVSNHISALEKYFDAQLFIRTPEGVELTPEGQILYESARKILELITSTKQRIKSLHQYPEGTVQMAASTTPGEHILPGIIKDYRREYRDVDFQVEITNSKRCFELLERGSVDVVAVGYLYNRDYDYLIIGKDRLVLIVPPNHRLGREGRATLSHIMKEDYIDREEGSGTREVLIRGLNERGYSMMDLNVVMRLGSSSSIITAVSEGSGVSIISEIPARKAVEAGLVKIVPVEDLDLTRYLYLVKGRKLSNPSAVRSLWEFLEG</sequence>
<proteinExistence type="inferred from homology"/>
<dbReference type="Proteomes" id="UP000618343">
    <property type="component" value="Unassembled WGS sequence"/>
</dbReference>
<evidence type="ECO:0000259" key="5">
    <source>
        <dbReference type="PROSITE" id="PS50931"/>
    </source>
</evidence>
<comment type="caution">
    <text evidence="7">The sequence shown here is derived from an EMBL/GenBank/DDBJ whole genome shotgun (WGS) entry which is preliminary data.</text>
</comment>
<dbReference type="InterPro" id="IPR047788">
    <property type="entry name" value="LysR-like_Sec_metab"/>
</dbReference>
<dbReference type="NCBIfam" id="NF040786">
    <property type="entry name" value="LysR_Sec_metab"/>
    <property type="match status" value="1"/>
</dbReference>
<protein>
    <submittedName>
        <fullName evidence="7">LysR family transcriptional regulator</fullName>
    </submittedName>
</protein>
<dbReference type="PROSITE" id="PS50931">
    <property type="entry name" value="HTH_LYSR"/>
    <property type="match status" value="1"/>
</dbReference>
<evidence type="ECO:0000313" key="7">
    <source>
        <dbReference type="EMBL" id="HIP91736.1"/>
    </source>
</evidence>
<evidence type="ECO:0000313" key="6">
    <source>
        <dbReference type="EMBL" id="HIP84691.1"/>
    </source>
</evidence>
<dbReference type="Pfam" id="PF03466">
    <property type="entry name" value="LysR_substrate"/>
    <property type="match status" value="1"/>
</dbReference>
<dbReference type="FunFam" id="1.10.10.10:FF:000001">
    <property type="entry name" value="LysR family transcriptional regulator"/>
    <property type="match status" value="1"/>
</dbReference>
<evidence type="ECO:0000256" key="4">
    <source>
        <dbReference type="ARBA" id="ARBA00023163"/>
    </source>
</evidence>
<dbReference type="Gene3D" id="3.40.190.290">
    <property type="match status" value="1"/>
</dbReference>
<keyword evidence="4" id="KW-0804">Transcription</keyword>
<dbReference type="SUPFAM" id="SSF53850">
    <property type="entry name" value="Periplasmic binding protein-like II"/>
    <property type="match status" value="1"/>
</dbReference>
<keyword evidence="3" id="KW-0238">DNA-binding</keyword>
<accession>A0A832ZLM5</accession>
<dbReference type="EMBL" id="DQUI01000070">
    <property type="protein sequence ID" value="HIP84691.1"/>
    <property type="molecule type" value="Genomic_DNA"/>
</dbReference>
<dbReference type="Pfam" id="PF00126">
    <property type="entry name" value="HTH_1"/>
    <property type="match status" value="1"/>
</dbReference>
<organism evidence="7 8">
    <name type="scientific">Methanothermococcus okinawensis</name>
    <dbReference type="NCBI Taxonomy" id="155863"/>
    <lineage>
        <taxon>Archaea</taxon>
        <taxon>Methanobacteriati</taxon>
        <taxon>Methanobacteriota</taxon>
        <taxon>Methanomada group</taxon>
        <taxon>Methanococci</taxon>
        <taxon>Methanococcales</taxon>
        <taxon>Methanococcaceae</taxon>
        <taxon>Methanothermococcus</taxon>
    </lineage>
</organism>